<dbReference type="RefSeq" id="WP_153824971.1">
    <property type="nucleotide sequence ID" value="NZ_WJIE01000027.1"/>
</dbReference>
<comment type="caution">
    <text evidence="3">The sequence shown here is derived from an EMBL/GenBank/DDBJ whole genome shotgun (WGS) entry which is preliminary data.</text>
</comment>
<keyword evidence="2" id="KW-1133">Transmembrane helix</keyword>
<reference evidence="3 4" key="1">
    <citation type="submission" date="2019-10" db="EMBL/GenBank/DDBJ databases">
        <title>A soil myxobacterium in the family Polyangiaceae.</title>
        <authorList>
            <person name="Li Y."/>
            <person name="Wang J."/>
        </authorList>
    </citation>
    <scope>NUCLEOTIDE SEQUENCE [LARGE SCALE GENOMIC DNA]</scope>
    <source>
        <strain evidence="3 4">DSM 14734</strain>
    </source>
</reference>
<dbReference type="AlphaFoldDB" id="A0A6N7Q3C6"/>
<feature type="transmembrane region" description="Helical" evidence="2">
    <location>
        <begin position="147"/>
        <end position="164"/>
    </location>
</feature>
<keyword evidence="4" id="KW-1185">Reference proteome</keyword>
<feature type="transmembrane region" description="Helical" evidence="2">
    <location>
        <begin position="114"/>
        <end position="135"/>
    </location>
</feature>
<evidence type="ECO:0000256" key="2">
    <source>
        <dbReference type="SAM" id="Phobius"/>
    </source>
</evidence>
<dbReference type="Proteomes" id="UP000440224">
    <property type="component" value="Unassembled WGS sequence"/>
</dbReference>
<gene>
    <name evidence="3" type="ORF">GF068_40750</name>
</gene>
<feature type="transmembrane region" description="Helical" evidence="2">
    <location>
        <begin position="70"/>
        <end position="94"/>
    </location>
</feature>
<name>A0A6N7Q3C6_9BACT</name>
<feature type="transmembrane region" description="Helical" evidence="2">
    <location>
        <begin position="6"/>
        <end position="22"/>
    </location>
</feature>
<feature type="transmembrane region" description="Helical" evidence="2">
    <location>
        <begin position="170"/>
        <end position="188"/>
    </location>
</feature>
<keyword evidence="2" id="KW-0472">Membrane</keyword>
<accession>A0A6N7Q3C6</accession>
<keyword evidence="2" id="KW-0812">Transmembrane</keyword>
<evidence type="ECO:0000313" key="3">
    <source>
        <dbReference type="EMBL" id="MRG98197.1"/>
    </source>
</evidence>
<feature type="region of interest" description="Disordered" evidence="1">
    <location>
        <begin position="198"/>
        <end position="223"/>
    </location>
</feature>
<sequence>MIPVLQAAAYLGAATLSLVALARKHRRLAAYVGLSLAMDLARLGLQQIPKGPKPYVGVDKLLFLTDGAMFLAPPILMGWALGTLLWPVVGLWVVAVAKVAVSYPELRGPALTRFYLAALVTGHVALLIGAVWKVVREGRTMRREEGLLLVLLAVGLSGAGVALWHPWRHVNAVNLTVYALLCLACFFCKKRKESEHRGLDVSGETTETEHVTDPAETQVGDER</sequence>
<dbReference type="EMBL" id="WJIE01000027">
    <property type="protein sequence ID" value="MRG98197.1"/>
    <property type="molecule type" value="Genomic_DNA"/>
</dbReference>
<evidence type="ECO:0000313" key="4">
    <source>
        <dbReference type="Proteomes" id="UP000440224"/>
    </source>
</evidence>
<organism evidence="3 4">
    <name type="scientific">Polyangium spumosum</name>
    <dbReference type="NCBI Taxonomy" id="889282"/>
    <lineage>
        <taxon>Bacteria</taxon>
        <taxon>Pseudomonadati</taxon>
        <taxon>Myxococcota</taxon>
        <taxon>Polyangia</taxon>
        <taxon>Polyangiales</taxon>
        <taxon>Polyangiaceae</taxon>
        <taxon>Polyangium</taxon>
    </lineage>
</organism>
<proteinExistence type="predicted"/>
<evidence type="ECO:0000256" key="1">
    <source>
        <dbReference type="SAM" id="MobiDB-lite"/>
    </source>
</evidence>
<protein>
    <submittedName>
        <fullName evidence="3">Uncharacterized protein</fullName>
    </submittedName>
</protein>